<name>A0A5N6LXX3_9ASTR</name>
<dbReference type="Proteomes" id="UP000326396">
    <property type="component" value="Linkage Group LG8"/>
</dbReference>
<protein>
    <submittedName>
        <fullName evidence="2">Uncharacterized protein</fullName>
    </submittedName>
</protein>
<comment type="caution">
    <text evidence="2">The sequence shown here is derived from an EMBL/GenBank/DDBJ whole genome shotgun (WGS) entry which is preliminary data.</text>
</comment>
<feature type="compositionally biased region" description="Low complexity" evidence="1">
    <location>
        <begin position="60"/>
        <end position="79"/>
    </location>
</feature>
<feature type="region of interest" description="Disordered" evidence="1">
    <location>
        <begin position="33"/>
        <end position="82"/>
    </location>
</feature>
<feature type="region of interest" description="Disordered" evidence="1">
    <location>
        <begin position="102"/>
        <end position="123"/>
    </location>
</feature>
<dbReference type="OrthoDB" id="1724644at2759"/>
<keyword evidence="3" id="KW-1185">Reference proteome</keyword>
<evidence type="ECO:0000256" key="1">
    <source>
        <dbReference type="SAM" id="MobiDB-lite"/>
    </source>
</evidence>
<dbReference type="PANTHER" id="PTHR35099">
    <property type="entry name" value="OS02G0182700 PROTEIN"/>
    <property type="match status" value="1"/>
</dbReference>
<dbReference type="PANTHER" id="PTHR35099:SF21">
    <property type="match status" value="1"/>
</dbReference>
<evidence type="ECO:0000313" key="3">
    <source>
        <dbReference type="Proteomes" id="UP000326396"/>
    </source>
</evidence>
<dbReference type="EMBL" id="SZYD01000018">
    <property type="protein sequence ID" value="KAD2806145.1"/>
    <property type="molecule type" value="Genomic_DNA"/>
</dbReference>
<reference evidence="2 3" key="1">
    <citation type="submission" date="2019-05" db="EMBL/GenBank/DDBJ databases">
        <title>Mikania micrantha, genome provides insights into the molecular mechanism of rapid growth.</title>
        <authorList>
            <person name="Liu B."/>
        </authorList>
    </citation>
    <scope>NUCLEOTIDE SEQUENCE [LARGE SCALE GENOMIC DNA]</scope>
    <source>
        <strain evidence="2">NLD-2019</strain>
        <tissue evidence="2">Leaf</tissue>
    </source>
</reference>
<accession>A0A5N6LXX3</accession>
<proteinExistence type="predicted"/>
<sequence length="215" mass="23736">MTENDWLTAAMADTAMVAETLIKLRVSTLPLPSRPAPLQSWSIHQRRSRTLPAQPASNKSELPTASPSTPLSLSGATSFSGGGGGAPIADAVNSIQLNHNRSDISRSKVLPPHETANKRPRKKKTMAALKKVEIVLLEEQYHLKRKLVAIQTKCEKQIEENDRLRNIALDIQMDPKGEKQKPIRNNHFEVIGEQNDKIALPDLNVPVGEDTILSY</sequence>
<organism evidence="2 3">
    <name type="scientific">Mikania micrantha</name>
    <name type="common">bitter vine</name>
    <dbReference type="NCBI Taxonomy" id="192012"/>
    <lineage>
        <taxon>Eukaryota</taxon>
        <taxon>Viridiplantae</taxon>
        <taxon>Streptophyta</taxon>
        <taxon>Embryophyta</taxon>
        <taxon>Tracheophyta</taxon>
        <taxon>Spermatophyta</taxon>
        <taxon>Magnoliopsida</taxon>
        <taxon>eudicotyledons</taxon>
        <taxon>Gunneridae</taxon>
        <taxon>Pentapetalae</taxon>
        <taxon>asterids</taxon>
        <taxon>campanulids</taxon>
        <taxon>Asterales</taxon>
        <taxon>Asteraceae</taxon>
        <taxon>Asteroideae</taxon>
        <taxon>Heliantheae alliance</taxon>
        <taxon>Eupatorieae</taxon>
        <taxon>Mikania</taxon>
    </lineage>
</organism>
<dbReference type="AlphaFoldDB" id="A0A5N6LXX3"/>
<gene>
    <name evidence="2" type="ORF">E3N88_39522</name>
</gene>
<evidence type="ECO:0000313" key="2">
    <source>
        <dbReference type="EMBL" id="KAD2806145.1"/>
    </source>
</evidence>